<evidence type="ECO:0000313" key="2">
    <source>
        <dbReference type="Proteomes" id="UP000662747"/>
    </source>
</evidence>
<dbReference type="Proteomes" id="UP000662747">
    <property type="component" value="Chromosome"/>
</dbReference>
<reference evidence="1 2" key="1">
    <citation type="submission" date="2021-02" db="EMBL/GenBank/DDBJ databases">
        <title>De Novo genome assembly of isolated myxobacteria.</title>
        <authorList>
            <person name="Stevens D.C."/>
        </authorList>
    </citation>
    <scope>NUCLEOTIDE SEQUENCE [LARGE SCALE GENOMIC DNA]</scope>
    <source>
        <strain evidence="2">SCPEA02</strain>
    </source>
</reference>
<gene>
    <name evidence="1" type="ORF">JY651_20110</name>
</gene>
<dbReference type="RefSeq" id="WP_206728601.1">
    <property type="nucleotide sequence ID" value="NZ_CP071090.1"/>
</dbReference>
<sequence>MRLNDIRWLVMASTLQLGACASSKPPPPAVAEVKRVPCPANASLDEDRKSFKAVLQANPSIDAKEIFNIVDGYQVGSLHSFAARKLEAMAEFVEEGNVLRLPSRKTPGEMIEVKNLSELTDYIKSADPAIDIMNLDC</sequence>
<dbReference type="EMBL" id="CP071090">
    <property type="protein sequence ID" value="QSQ27074.1"/>
    <property type="molecule type" value="Genomic_DNA"/>
</dbReference>
<evidence type="ECO:0008006" key="3">
    <source>
        <dbReference type="Google" id="ProtNLM"/>
    </source>
</evidence>
<organism evidence="1 2">
    <name type="scientific">Pyxidicoccus parkwayensis</name>
    <dbReference type="NCBI Taxonomy" id="2813578"/>
    <lineage>
        <taxon>Bacteria</taxon>
        <taxon>Pseudomonadati</taxon>
        <taxon>Myxococcota</taxon>
        <taxon>Myxococcia</taxon>
        <taxon>Myxococcales</taxon>
        <taxon>Cystobacterineae</taxon>
        <taxon>Myxococcaceae</taxon>
        <taxon>Pyxidicoccus</taxon>
    </lineage>
</organism>
<accession>A0ABX7P9F1</accession>
<keyword evidence="2" id="KW-1185">Reference proteome</keyword>
<protein>
    <recommendedName>
        <fullName evidence="3">Lipoprotein</fullName>
    </recommendedName>
</protein>
<name>A0ABX7P9F1_9BACT</name>
<evidence type="ECO:0000313" key="1">
    <source>
        <dbReference type="EMBL" id="QSQ27074.1"/>
    </source>
</evidence>
<proteinExistence type="predicted"/>